<dbReference type="AlphaFoldDB" id="A0A382Q7G3"/>
<reference evidence="1" key="1">
    <citation type="submission" date="2018-05" db="EMBL/GenBank/DDBJ databases">
        <authorList>
            <person name="Lanie J.A."/>
            <person name="Ng W.-L."/>
            <person name="Kazmierczak K.M."/>
            <person name="Andrzejewski T.M."/>
            <person name="Davidsen T.M."/>
            <person name="Wayne K.J."/>
            <person name="Tettelin H."/>
            <person name="Glass J.I."/>
            <person name="Rusch D."/>
            <person name="Podicherti R."/>
            <person name="Tsui H.-C.T."/>
            <person name="Winkler M.E."/>
        </authorList>
    </citation>
    <scope>NUCLEOTIDE SEQUENCE</scope>
</reference>
<proteinExistence type="predicted"/>
<protein>
    <submittedName>
        <fullName evidence="1">Uncharacterized protein</fullName>
    </submittedName>
</protein>
<organism evidence="1">
    <name type="scientific">marine metagenome</name>
    <dbReference type="NCBI Taxonomy" id="408172"/>
    <lineage>
        <taxon>unclassified sequences</taxon>
        <taxon>metagenomes</taxon>
        <taxon>ecological metagenomes</taxon>
    </lineage>
</organism>
<accession>A0A382Q7G3</accession>
<dbReference type="EMBL" id="UINC01111746">
    <property type="protein sequence ID" value="SVC80181.1"/>
    <property type="molecule type" value="Genomic_DNA"/>
</dbReference>
<name>A0A382Q7G3_9ZZZZ</name>
<feature type="non-terminal residue" evidence="1">
    <location>
        <position position="1"/>
    </location>
</feature>
<evidence type="ECO:0000313" key="1">
    <source>
        <dbReference type="EMBL" id="SVC80181.1"/>
    </source>
</evidence>
<sequence>VPSRQGSLSSPVSEEADAVSRVIHVTHEILRIIGCVIGFQVLKGEPMG</sequence>
<gene>
    <name evidence="1" type="ORF">METZ01_LOCUS333035</name>
</gene>